<reference evidence="8 9" key="1">
    <citation type="submission" date="2020-06" db="EMBL/GenBank/DDBJ databases">
        <title>Interaction of electrochemicaly active bacteria, Geobacter bremensis R4 on different carbon anode.</title>
        <authorList>
            <person name="Meng L."/>
            <person name="Yoshida N."/>
        </authorList>
    </citation>
    <scope>NUCLEOTIDE SEQUENCE [LARGE SCALE GENOMIC DNA]</scope>
    <source>
        <strain evidence="8 9">R4</strain>
    </source>
</reference>
<dbReference type="PANTHER" id="PTHR31566">
    <property type="entry name" value="CYTOCHROME C BIOGENESIS PROTEIN CCS1, CHLOROPLASTIC"/>
    <property type="match status" value="1"/>
</dbReference>
<dbReference type="AlphaFoldDB" id="A0A7R7FSI7"/>
<accession>A0A7R7FSI7</accession>
<feature type="transmembrane region" description="Helical" evidence="6">
    <location>
        <begin position="21"/>
        <end position="39"/>
    </location>
</feature>
<evidence type="ECO:0000256" key="5">
    <source>
        <dbReference type="ARBA" id="ARBA00023136"/>
    </source>
</evidence>
<evidence type="ECO:0000256" key="4">
    <source>
        <dbReference type="ARBA" id="ARBA00022989"/>
    </source>
</evidence>
<dbReference type="RefSeq" id="WP_185243299.1">
    <property type="nucleotide sequence ID" value="NZ_AP023213.1"/>
</dbReference>
<proteinExistence type="predicted"/>
<sequence>MTTNKRGFAQEVWDFFCSLKLSIFLLIGLALVSIIGTVIPQGPQREYLATLSETKIKLYSSLGFFDMYHSWWFILLLYLLTLNLICCSIKRLPRVWKVVSEPVKVMDDNFEKSLSNVKEFKLKGSKEELKDRMVSFLKAEFAEPVITEQGGEYHLFAQKHPWCRLGVYVVHLSIIIVFIGALVGSFFGYKAYVNIPEGGSVSQVQTNSGKVIDLGFDVRCEKFSVSFYDTGAPKEFKSILSVTDKGQPVPGLQHVPIIVNDPLTYKGITFYQSSYGQSDEGVSYYLTVRNRNGGQPVKLKARQGERLALPGGAFVSVMEATMDVRPFMRGFDGPGAQVEFTPAGGNPQPFVILSDKYESFNAQHGGDLVLTFDGMDQKFFTGLQVAKDPGVWVVWLGCFLMVVGICMAFFMSHKRVWARVSDAGVTLGGSASKNPTGFEIAFDELVEKLNKL</sequence>
<keyword evidence="3" id="KW-0201">Cytochrome c-type biogenesis</keyword>
<name>A0A7R7FSI7_9BACT</name>
<evidence type="ECO:0000256" key="2">
    <source>
        <dbReference type="ARBA" id="ARBA00022692"/>
    </source>
</evidence>
<evidence type="ECO:0000256" key="6">
    <source>
        <dbReference type="SAM" id="Phobius"/>
    </source>
</evidence>
<dbReference type="Pfam" id="PF05140">
    <property type="entry name" value="ResB"/>
    <property type="match status" value="2"/>
</dbReference>
<feature type="domain" description="ResB-like" evidence="7">
    <location>
        <begin position="346"/>
        <end position="443"/>
    </location>
</feature>
<feature type="transmembrane region" description="Helical" evidence="6">
    <location>
        <begin position="392"/>
        <end position="411"/>
    </location>
</feature>
<dbReference type="GO" id="GO:0017004">
    <property type="term" value="P:cytochrome complex assembly"/>
    <property type="evidence" value="ECO:0007669"/>
    <property type="project" value="UniProtKB-KW"/>
</dbReference>
<evidence type="ECO:0000256" key="3">
    <source>
        <dbReference type="ARBA" id="ARBA00022748"/>
    </source>
</evidence>
<evidence type="ECO:0000313" key="9">
    <source>
        <dbReference type="Proteomes" id="UP000515472"/>
    </source>
</evidence>
<feature type="transmembrane region" description="Helical" evidence="6">
    <location>
        <begin position="165"/>
        <end position="189"/>
    </location>
</feature>
<comment type="subcellular location">
    <subcellularLocation>
        <location evidence="1">Membrane</location>
        <topology evidence="1">Multi-pass membrane protein</topology>
    </subcellularLocation>
</comment>
<dbReference type="EMBL" id="AP023213">
    <property type="protein sequence ID" value="BCO11585.1"/>
    <property type="molecule type" value="Genomic_DNA"/>
</dbReference>
<evidence type="ECO:0000259" key="7">
    <source>
        <dbReference type="Pfam" id="PF05140"/>
    </source>
</evidence>
<keyword evidence="4 6" id="KW-1133">Transmembrane helix</keyword>
<protein>
    <submittedName>
        <fullName evidence="8">Cytochrome c-type biogenesis protein Ccs1/ResB</fullName>
    </submittedName>
</protein>
<dbReference type="PANTHER" id="PTHR31566:SF0">
    <property type="entry name" value="CYTOCHROME C BIOGENESIS PROTEIN CCS1, CHLOROPLASTIC"/>
    <property type="match status" value="1"/>
</dbReference>
<dbReference type="InterPro" id="IPR007816">
    <property type="entry name" value="ResB-like_domain"/>
</dbReference>
<evidence type="ECO:0000313" key="8">
    <source>
        <dbReference type="EMBL" id="BCO11585.1"/>
    </source>
</evidence>
<organism evidence="8 9">
    <name type="scientific">Citrifermentans bremense</name>
    <dbReference type="NCBI Taxonomy" id="60035"/>
    <lineage>
        <taxon>Bacteria</taxon>
        <taxon>Pseudomonadati</taxon>
        <taxon>Thermodesulfobacteriota</taxon>
        <taxon>Desulfuromonadia</taxon>
        <taxon>Geobacterales</taxon>
        <taxon>Geobacteraceae</taxon>
        <taxon>Citrifermentans</taxon>
    </lineage>
</organism>
<dbReference type="GO" id="GO:0016020">
    <property type="term" value="C:membrane"/>
    <property type="evidence" value="ECO:0007669"/>
    <property type="project" value="UniProtKB-SubCell"/>
</dbReference>
<evidence type="ECO:0000256" key="1">
    <source>
        <dbReference type="ARBA" id="ARBA00004141"/>
    </source>
</evidence>
<feature type="domain" description="ResB-like" evidence="7">
    <location>
        <begin position="19"/>
        <end position="341"/>
    </location>
</feature>
<dbReference type="Proteomes" id="UP000515472">
    <property type="component" value="Chromosome"/>
</dbReference>
<gene>
    <name evidence="8" type="ORF">GEOBRER4_n3532</name>
</gene>
<dbReference type="InterPro" id="IPR023494">
    <property type="entry name" value="Cyt_c_bgen_Ccs1/CcsB/ResB"/>
</dbReference>
<keyword evidence="2 6" id="KW-0812">Transmembrane</keyword>
<keyword evidence="9" id="KW-1185">Reference proteome</keyword>
<keyword evidence="5 6" id="KW-0472">Membrane</keyword>
<feature type="transmembrane region" description="Helical" evidence="6">
    <location>
        <begin position="70"/>
        <end position="89"/>
    </location>
</feature>